<dbReference type="EMBL" id="BMYK01000004">
    <property type="protein sequence ID" value="GHC78815.1"/>
    <property type="molecule type" value="Genomic_DNA"/>
</dbReference>
<dbReference type="SUPFAM" id="SSF53448">
    <property type="entry name" value="Nucleotide-diphospho-sugar transferases"/>
    <property type="match status" value="1"/>
</dbReference>
<dbReference type="PANTHER" id="PTHR43646:SF2">
    <property type="entry name" value="GLYCOSYLTRANSFERASE 2-LIKE DOMAIN-CONTAINING PROTEIN"/>
    <property type="match status" value="1"/>
</dbReference>
<dbReference type="InterPro" id="IPR029044">
    <property type="entry name" value="Nucleotide-diphossugar_trans"/>
</dbReference>
<accession>A0ABQ3G150</accession>
<dbReference type="Proteomes" id="UP000626210">
    <property type="component" value="Unassembled WGS sequence"/>
</dbReference>
<dbReference type="PANTHER" id="PTHR43646">
    <property type="entry name" value="GLYCOSYLTRANSFERASE"/>
    <property type="match status" value="1"/>
</dbReference>
<sequence length="231" mass="23796">MIGVAIPAHDEGAHIAAAVAAVQAAARHPALQGEAVEIAVVADACSDATAANAAAQGAHTLSLAYRNVGQARQAGAELLLARGARWLAFTDADSLVAPDWLAAQLALGARAVCGCVWVRDWSAHGALAERLARAFDSQYFPVEGHRHIHGANLGMTAEAYRLAGGFAPLPSSEDVALVASLQAAGVDVVFSAQPRVWTSARVDARAPGGFGQALRSMSQALVRPGLEPRTV</sequence>
<proteinExistence type="predicted"/>
<evidence type="ECO:0000256" key="5">
    <source>
        <dbReference type="ARBA" id="ARBA00023136"/>
    </source>
</evidence>
<evidence type="ECO:0000313" key="6">
    <source>
        <dbReference type="EMBL" id="GHC78815.1"/>
    </source>
</evidence>
<comment type="subcellular location">
    <subcellularLocation>
        <location evidence="1">Cell membrane</location>
    </subcellularLocation>
</comment>
<keyword evidence="7" id="KW-1185">Reference proteome</keyword>
<dbReference type="GO" id="GO:0016740">
    <property type="term" value="F:transferase activity"/>
    <property type="evidence" value="ECO:0007669"/>
    <property type="project" value="UniProtKB-KW"/>
</dbReference>
<name>A0ABQ3G150_9BURK</name>
<evidence type="ECO:0000256" key="4">
    <source>
        <dbReference type="ARBA" id="ARBA00022679"/>
    </source>
</evidence>
<gene>
    <name evidence="6" type="ORF">GCM10007320_19560</name>
</gene>
<reference evidence="7" key="1">
    <citation type="journal article" date="2019" name="Int. J. Syst. Evol. Microbiol.">
        <title>The Global Catalogue of Microorganisms (GCM) 10K type strain sequencing project: providing services to taxonomists for standard genome sequencing and annotation.</title>
        <authorList>
            <consortium name="The Broad Institute Genomics Platform"/>
            <consortium name="The Broad Institute Genome Sequencing Center for Infectious Disease"/>
            <person name="Wu L."/>
            <person name="Ma J."/>
        </authorList>
    </citation>
    <scope>NUCLEOTIDE SEQUENCE [LARGE SCALE GENOMIC DNA]</scope>
    <source>
        <strain evidence="7">KCTC 23314</strain>
    </source>
</reference>
<dbReference type="Pfam" id="PF13641">
    <property type="entry name" value="Glyco_tranf_2_3"/>
    <property type="match status" value="1"/>
</dbReference>
<keyword evidence="3" id="KW-0328">Glycosyltransferase</keyword>
<keyword evidence="5" id="KW-0472">Membrane</keyword>
<evidence type="ECO:0000256" key="1">
    <source>
        <dbReference type="ARBA" id="ARBA00004236"/>
    </source>
</evidence>
<organism evidence="6 7">
    <name type="scientific">Pseudorhodoferax aquiterrae</name>
    <dbReference type="NCBI Taxonomy" id="747304"/>
    <lineage>
        <taxon>Bacteria</taxon>
        <taxon>Pseudomonadati</taxon>
        <taxon>Pseudomonadota</taxon>
        <taxon>Betaproteobacteria</taxon>
        <taxon>Burkholderiales</taxon>
        <taxon>Comamonadaceae</taxon>
    </lineage>
</organism>
<dbReference type="Gene3D" id="3.90.550.10">
    <property type="entry name" value="Spore Coat Polysaccharide Biosynthesis Protein SpsA, Chain A"/>
    <property type="match status" value="1"/>
</dbReference>
<comment type="caution">
    <text evidence="6">The sequence shown here is derived from an EMBL/GenBank/DDBJ whole genome shotgun (WGS) entry which is preliminary data.</text>
</comment>
<keyword evidence="4 6" id="KW-0808">Transferase</keyword>
<keyword evidence="2" id="KW-1003">Cell membrane</keyword>
<evidence type="ECO:0000313" key="7">
    <source>
        <dbReference type="Proteomes" id="UP000626210"/>
    </source>
</evidence>
<protein>
    <submittedName>
        <fullName evidence="6">Glycosyl transferase</fullName>
    </submittedName>
</protein>
<evidence type="ECO:0000256" key="2">
    <source>
        <dbReference type="ARBA" id="ARBA00022475"/>
    </source>
</evidence>
<evidence type="ECO:0000256" key="3">
    <source>
        <dbReference type="ARBA" id="ARBA00022676"/>
    </source>
</evidence>